<sequence>MRFFSVLVLALPALAIASAVPRGAETGKPASCSGGGVYCCNKTTKTTDKSIQGLLAGVGVVVKNIHDLVGLNCSPITAIGVGGTKCTAQTVCCSDTYQNGLVNVNCVPINIL</sequence>
<feature type="signal peptide" evidence="6">
    <location>
        <begin position="1"/>
        <end position="19"/>
    </location>
</feature>
<proteinExistence type="inferred from homology"/>
<organism evidence="7 8">
    <name type="scientific">Schizophyllum amplum</name>
    <dbReference type="NCBI Taxonomy" id="97359"/>
    <lineage>
        <taxon>Eukaryota</taxon>
        <taxon>Fungi</taxon>
        <taxon>Dikarya</taxon>
        <taxon>Basidiomycota</taxon>
        <taxon>Agaricomycotina</taxon>
        <taxon>Agaricomycetes</taxon>
        <taxon>Agaricomycetidae</taxon>
        <taxon>Agaricales</taxon>
        <taxon>Schizophyllaceae</taxon>
        <taxon>Schizophyllum</taxon>
    </lineage>
</organism>
<gene>
    <name evidence="7" type="ORF">BD626DRAFT_565801</name>
</gene>
<dbReference type="GO" id="GO:0009277">
    <property type="term" value="C:fungal-type cell wall"/>
    <property type="evidence" value="ECO:0007669"/>
    <property type="project" value="InterPro"/>
</dbReference>
<dbReference type="STRING" id="97359.A0A550CPK3"/>
<reference evidence="7 8" key="1">
    <citation type="journal article" date="2019" name="New Phytol.">
        <title>Comparative genomics reveals unique wood-decay strategies and fruiting body development in the Schizophyllaceae.</title>
        <authorList>
            <person name="Almasi E."/>
            <person name="Sahu N."/>
            <person name="Krizsan K."/>
            <person name="Balint B."/>
            <person name="Kovacs G.M."/>
            <person name="Kiss B."/>
            <person name="Cseklye J."/>
            <person name="Drula E."/>
            <person name="Henrissat B."/>
            <person name="Nagy I."/>
            <person name="Chovatia M."/>
            <person name="Adam C."/>
            <person name="LaButti K."/>
            <person name="Lipzen A."/>
            <person name="Riley R."/>
            <person name="Grigoriev I.V."/>
            <person name="Nagy L.G."/>
        </authorList>
    </citation>
    <scope>NUCLEOTIDE SEQUENCE [LARGE SCALE GENOMIC DNA]</scope>
    <source>
        <strain evidence="7 8">NL-1724</strain>
    </source>
</reference>
<dbReference type="CDD" id="cd23507">
    <property type="entry name" value="hydrophobin_I"/>
    <property type="match status" value="1"/>
</dbReference>
<evidence type="ECO:0000256" key="5">
    <source>
        <dbReference type="ARBA" id="ARBA00023157"/>
    </source>
</evidence>
<dbReference type="GO" id="GO:0005199">
    <property type="term" value="F:structural constituent of cell wall"/>
    <property type="evidence" value="ECO:0007669"/>
    <property type="project" value="InterPro"/>
</dbReference>
<accession>A0A550CPK3</accession>
<evidence type="ECO:0000256" key="4">
    <source>
        <dbReference type="ARBA" id="ARBA00022525"/>
    </source>
</evidence>
<evidence type="ECO:0000313" key="8">
    <source>
        <dbReference type="Proteomes" id="UP000320762"/>
    </source>
</evidence>
<feature type="chain" id="PRO_5022271585" description="Hydrophobin" evidence="6">
    <location>
        <begin position="20"/>
        <end position="112"/>
    </location>
</feature>
<keyword evidence="6" id="KW-0732">Signal</keyword>
<evidence type="ECO:0000256" key="6">
    <source>
        <dbReference type="RuleBase" id="RU365009"/>
    </source>
</evidence>
<dbReference type="AlphaFoldDB" id="A0A550CPK3"/>
<dbReference type="Proteomes" id="UP000320762">
    <property type="component" value="Unassembled WGS sequence"/>
</dbReference>
<keyword evidence="8" id="KW-1185">Reference proteome</keyword>
<dbReference type="InterPro" id="IPR001338">
    <property type="entry name" value="Class_I_Hydrophobin"/>
</dbReference>
<protein>
    <recommendedName>
        <fullName evidence="6">Hydrophobin</fullName>
    </recommendedName>
</protein>
<dbReference type="EMBL" id="VDMD01000003">
    <property type="protein sequence ID" value="TRM66708.1"/>
    <property type="molecule type" value="Genomic_DNA"/>
</dbReference>
<keyword evidence="5 6" id="KW-1015">Disulfide bond</keyword>
<keyword evidence="3 6" id="KW-0134">Cell wall</keyword>
<dbReference type="Pfam" id="PF01185">
    <property type="entry name" value="Hydrophobin"/>
    <property type="match status" value="1"/>
</dbReference>
<dbReference type="OrthoDB" id="4225815at2759"/>
<evidence type="ECO:0000256" key="3">
    <source>
        <dbReference type="ARBA" id="ARBA00022512"/>
    </source>
</evidence>
<name>A0A550CPK3_9AGAR</name>
<keyword evidence="4 6" id="KW-0964">Secreted</keyword>
<comment type="caution">
    <text evidence="7">The sequence shown here is derived from an EMBL/GenBank/DDBJ whole genome shotgun (WGS) entry which is preliminary data.</text>
</comment>
<comment type="similarity">
    <text evidence="2 6">Belongs to the fungal hydrophobin family.</text>
</comment>
<evidence type="ECO:0000256" key="1">
    <source>
        <dbReference type="ARBA" id="ARBA00004191"/>
    </source>
</evidence>
<evidence type="ECO:0000313" key="7">
    <source>
        <dbReference type="EMBL" id="TRM66708.1"/>
    </source>
</evidence>
<dbReference type="SMART" id="SM00075">
    <property type="entry name" value="HYDRO"/>
    <property type="match status" value="1"/>
</dbReference>
<evidence type="ECO:0000256" key="2">
    <source>
        <dbReference type="ARBA" id="ARBA00010446"/>
    </source>
</evidence>
<comment type="subcellular location">
    <subcellularLocation>
        <location evidence="1 6">Secreted</location>
        <location evidence="1 6">Cell wall</location>
    </subcellularLocation>
</comment>